<evidence type="ECO:0000313" key="3">
    <source>
        <dbReference type="Proteomes" id="UP000758603"/>
    </source>
</evidence>
<name>A0A9P8V0L1_9PEZI</name>
<organism evidence="2 3">
    <name type="scientific">Truncatella angustata</name>
    <dbReference type="NCBI Taxonomy" id="152316"/>
    <lineage>
        <taxon>Eukaryota</taxon>
        <taxon>Fungi</taxon>
        <taxon>Dikarya</taxon>
        <taxon>Ascomycota</taxon>
        <taxon>Pezizomycotina</taxon>
        <taxon>Sordariomycetes</taxon>
        <taxon>Xylariomycetidae</taxon>
        <taxon>Amphisphaeriales</taxon>
        <taxon>Sporocadaceae</taxon>
        <taxon>Truncatella</taxon>
    </lineage>
</organism>
<dbReference type="Proteomes" id="UP000758603">
    <property type="component" value="Unassembled WGS sequence"/>
</dbReference>
<dbReference type="EMBL" id="JAGPXC010000001">
    <property type="protein sequence ID" value="KAH6661289.1"/>
    <property type="molecule type" value="Genomic_DNA"/>
</dbReference>
<feature type="transmembrane region" description="Helical" evidence="1">
    <location>
        <begin position="31"/>
        <end position="51"/>
    </location>
</feature>
<evidence type="ECO:0000256" key="1">
    <source>
        <dbReference type="SAM" id="Phobius"/>
    </source>
</evidence>
<dbReference type="GeneID" id="70130574"/>
<proteinExistence type="predicted"/>
<dbReference type="AlphaFoldDB" id="A0A9P8V0L1"/>
<protein>
    <submittedName>
        <fullName evidence="2">Uncharacterized protein</fullName>
    </submittedName>
</protein>
<evidence type="ECO:0000313" key="2">
    <source>
        <dbReference type="EMBL" id="KAH6661289.1"/>
    </source>
</evidence>
<keyword evidence="1" id="KW-1133">Transmembrane helix</keyword>
<sequence>MGVLHLDKKQDTQISRSEVFISRPCASKEILVIRMRSSFLLFLLYVLMLYVKTHNHYLPDDREKRRTRIHLSRSVWAQMGETSCVLFVSYFHATNHIYSVALAYITNGVQCPLPLISINL</sequence>
<comment type="caution">
    <text evidence="2">The sequence shown here is derived from an EMBL/GenBank/DDBJ whole genome shotgun (WGS) entry which is preliminary data.</text>
</comment>
<reference evidence="2" key="1">
    <citation type="journal article" date="2021" name="Nat. Commun.">
        <title>Genetic determinants of endophytism in the Arabidopsis root mycobiome.</title>
        <authorList>
            <person name="Mesny F."/>
            <person name="Miyauchi S."/>
            <person name="Thiergart T."/>
            <person name="Pickel B."/>
            <person name="Atanasova L."/>
            <person name="Karlsson M."/>
            <person name="Huettel B."/>
            <person name="Barry K.W."/>
            <person name="Haridas S."/>
            <person name="Chen C."/>
            <person name="Bauer D."/>
            <person name="Andreopoulos W."/>
            <person name="Pangilinan J."/>
            <person name="LaButti K."/>
            <person name="Riley R."/>
            <person name="Lipzen A."/>
            <person name="Clum A."/>
            <person name="Drula E."/>
            <person name="Henrissat B."/>
            <person name="Kohler A."/>
            <person name="Grigoriev I.V."/>
            <person name="Martin F.M."/>
            <person name="Hacquard S."/>
        </authorList>
    </citation>
    <scope>NUCLEOTIDE SEQUENCE</scope>
    <source>
        <strain evidence="2">MPI-SDFR-AT-0073</strain>
    </source>
</reference>
<keyword evidence="3" id="KW-1185">Reference proteome</keyword>
<keyword evidence="1" id="KW-0472">Membrane</keyword>
<dbReference type="RefSeq" id="XP_045965420.1">
    <property type="nucleotide sequence ID" value="XM_046101682.1"/>
</dbReference>
<keyword evidence="1" id="KW-0812">Transmembrane</keyword>
<accession>A0A9P8V0L1</accession>
<feature type="transmembrane region" description="Helical" evidence="1">
    <location>
        <begin position="97"/>
        <end position="118"/>
    </location>
</feature>
<gene>
    <name evidence="2" type="ORF">BKA67DRAFT_550738</name>
</gene>